<organism evidence="1 2">
    <name type="scientific">Pyropia yezoensis</name>
    <name type="common">Susabi-nori</name>
    <name type="synonym">Porphyra yezoensis</name>
    <dbReference type="NCBI Taxonomy" id="2788"/>
    <lineage>
        <taxon>Eukaryota</taxon>
        <taxon>Rhodophyta</taxon>
        <taxon>Bangiophyceae</taxon>
        <taxon>Bangiales</taxon>
        <taxon>Bangiaceae</taxon>
        <taxon>Pyropia</taxon>
    </lineage>
</organism>
<dbReference type="EMBL" id="CM020618">
    <property type="protein sequence ID" value="KAK1860862.1"/>
    <property type="molecule type" value="Genomic_DNA"/>
</dbReference>
<gene>
    <name evidence="1" type="ORF">I4F81_003448</name>
</gene>
<keyword evidence="2" id="KW-1185">Reference proteome</keyword>
<evidence type="ECO:0000313" key="1">
    <source>
        <dbReference type="EMBL" id="KAK1860862.1"/>
    </source>
</evidence>
<comment type="caution">
    <text evidence="1">The sequence shown here is derived from an EMBL/GenBank/DDBJ whole genome shotgun (WGS) entry which is preliminary data.</text>
</comment>
<name>A0ACC3BTM7_PYRYE</name>
<accession>A0ACC3BTM7</accession>
<reference evidence="1" key="1">
    <citation type="submission" date="2019-11" db="EMBL/GenBank/DDBJ databases">
        <title>Nori genome reveals adaptations in red seaweeds to the harsh intertidal environment.</title>
        <authorList>
            <person name="Wang D."/>
            <person name="Mao Y."/>
        </authorList>
    </citation>
    <scope>NUCLEOTIDE SEQUENCE</scope>
    <source>
        <tissue evidence="1">Gametophyte</tissue>
    </source>
</reference>
<evidence type="ECO:0000313" key="2">
    <source>
        <dbReference type="Proteomes" id="UP000798662"/>
    </source>
</evidence>
<proteinExistence type="predicted"/>
<dbReference type="Proteomes" id="UP000798662">
    <property type="component" value="Chromosome 1"/>
</dbReference>
<sequence>MSVVDALGDVLQPDGVAQSSLVTLADMERQERLIIGQMQELRRKLDDARIRSGVKRSRRPKRRGAALSSDGLSAEIATHDLLSPGALAASAGPAAAAVAAAAGSRPPAGPGSAANPSARAAAAAAVAGAGSSEGVGAAGRGGGGGGGGGVGGGVGPGASFLAGVRADDSSFFLPTPSYDRPGRQRIVSVSLRLPSKADRQSARQQLFDSGLPPKGMFVLERTADVPFVWVGLLPSTDSERGRSRGEDSRHHGGGGGGHGRGGGGGGGSGNGGSGSGDHGSGDGGNGVRYGKGSRGRDPDDPVSRSYNPWRDDLSSSQRRLGSGRRPPRGSRGKDPADRSRYVAVTLPSSLEAPFYAFCEETLWRLLHYDYGALGNGGSGGVDTRDWEAYQAVNRRFAEAVTEVYEEGDLVWVHNYHLLLLPAMLRRRLWYAKIGFFLYTPFPSSEIFRLLPQRSQVLRGILGADLAGFHTYDYSKQFLASCARLLGLEGSPKGIQVEPGGGHVCEIGIYPPGIDVAGLKAHVVSKAVRARVLELRDRFAGRAVVVSVERLDDAFAGIPLTLLAFESLLHKHPEYVTSVVLVLVATIPRHPRQLSSYRALASQINTSVGRINSTYGSIGTSPVHFINAELPQDELYALMSVGSVCVVSSIRDGMSLVPYEWAICQHAGNRGPLILSEFAAAAHSFSTARHVNPWDVDDLRDKLAACLTMPAMDKRSRDEAAYRFVTTHTAQLWGLNFLEDLEEIEPVRARMVATPHLDEAALSDSLRSSTKRKLFVLDYDGTLIPFHPLWQLAAPPPTVTDFVTNLVSQPDVEVIILSGRDRAKLSAWFPDSRVGLAAEHGHFLRLPNETEWQVLPRGYSTNVPPPPNAPPPLNASAPPNTPAPPYSVTPVMPLAMPSAVPTVLSPSSVHGETPSLIALPTSLASLPDAPSATAAHDDTSNHRRQPAGGGGAAPSLSVVLDTRDGTPDVSVGDPSGLCPAVSRDAARVAAPGDPDTAVGGRGHKKHMSALSSDSSSGSGSSSGIGMDSGSASASAGASVGGRERGRRSGKGSGDASGGGMDSRGGLVPVVGVAVTGSAPHGAPDAAGGGEGGGGLRVAPSSITPVSGGGVPMGAPSPTLGNTTSSTGHIAAWKSAVLPVMRHFVERTPGAVMEEGEATVTWHYYDADVDFGRWQARDLQKHLESFLLQHLSVEVVSGEKPGKWIKVRPSGVDKAGAVQRALELSGARFDWAFVAGDDRSDEPMYELLRNERKLGELGFRGRTLSVRVGLGTQTAADYVVESPTRLMTVIDSVLFEEEADRGVAEERDFLSEHDWAEVGLGGLGPD</sequence>
<protein>
    <submittedName>
        <fullName evidence="1">Uncharacterized protein</fullName>
    </submittedName>
</protein>